<accession>A0A9P6L0J5</accession>
<evidence type="ECO:0000313" key="3">
    <source>
        <dbReference type="Proteomes" id="UP000736335"/>
    </source>
</evidence>
<protein>
    <submittedName>
        <fullName evidence="1">Uncharacterized protein</fullName>
    </submittedName>
</protein>
<dbReference type="OrthoDB" id="3366231at2759"/>
<keyword evidence="3" id="KW-1185">Reference proteome</keyword>
<evidence type="ECO:0000313" key="1">
    <source>
        <dbReference type="EMBL" id="KAF9777382.1"/>
    </source>
</evidence>
<proteinExistence type="predicted"/>
<organism evidence="1 3">
    <name type="scientific">Thelephora terrestris</name>
    <dbReference type="NCBI Taxonomy" id="56493"/>
    <lineage>
        <taxon>Eukaryota</taxon>
        <taxon>Fungi</taxon>
        <taxon>Dikarya</taxon>
        <taxon>Basidiomycota</taxon>
        <taxon>Agaricomycotina</taxon>
        <taxon>Agaricomycetes</taxon>
        <taxon>Thelephorales</taxon>
        <taxon>Thelephoraceae</taxon>
        <taxon>Thelephora</taxon>
    </lineage>
</organism>
<name>A0A9P6L0J5_9AGAM</name>
<dbReference type="EMBL" id="WIUZ02000006">
    <property type="protein sequence ID" value="KAF9786385.1"/>
    <property type="molecule type" value="Genomic_DNA"/>
</dbReference>
<feature type="non-terminal residue" evidence="1">
    <location>
        <position position="112"/>
    </location>
</feature>
<reference evidence="1" key="2">
    <citation type="submission" date="2020-11" db="EMBL/GenBank/DDBJ databases">
        <authorList>
            <consortium name="DOE Joint Genome Institute"/>
            <person name="Kuo A."/>
            <person name="Miyauchi S."/>
            <person name="Kiss E."/>
            <person name="Drula E."/>
            <person name="Kohler A."/>
            <person name="Sanchez-Garcia M."/>
            <person name="Andreopoulos B."/>
            <person name="Barry K.W."/>
            <person name="Bonito G."/>
            <person name="Buee M."/>
            <person name="Carver A."/>
            <person name="Chen C."/>
            <person name="Cichocki N."/>
            <person name="Clum A."/>
            <person name="Culley D."/>
            <person name="Crous P.W."/>
            <person name="Fauchery L."/>
            <person name="Girlanda M."/>
            <person name="Hayes R."/>
            <person name="Keri Z."/>
            <person name="Labutti K."/>
            <person name="Lipzen A."/>
            <person name="Lombard V."/>
            <person name="Magnuson J."/>
            <person name="Maillard F."/>
            <person name="Morin E."/>
            <person name="Murat C."/>
            <person name="Nolan M."/>
            <person name="Ohm R."/>
            <person name="Pangilinan J."/>
            <person name="Pereira M."/>
            <person name="Perotto S."/>
            <person name="Peter M."/>
            <person name="Riley R."/>
            <person name="Sitrit Y."/>
            <person name="Stielow B."/>
            <person name="Szollosi G."/>
            <person name="Zifcakova L."/>
            <person name="Stursova M."/>
            <person name="Spatafora J.W."/>
            <person name="Tedersoo L."/>
            <person name="Vaario L.-M."/>
            <person name="Yamada A."/>
            <person name="Yan M."/>
            <person name="Wang P."/>
            <person name="Xu J."/>
            <person name="Bruns T."/>
            <person name="Baldrian P."/>
            <person name="Vilgalys R."/>
            <person name="Henrissat B."/>
            <person name="Grigoriev I.V."/>
            <person name="Hibbett D."/>
            <person name="Nagy L.G."/>
            <person name="Martin F.M."/>
        </authorList>
    </citation>
    <scope>NUCLEOTIDE SEQUENCE</scope>
    <source>
        <strain evidence="1">UH-Tt-Lm1</strain>
    </source>
</reference>
<gene>
    <name evidence="1" type="ORF">BJ322DRAFT_982802</name>
    <name evidence="2" type="ORF">BJ322DRAFT_991550</name>
</gene>
<reference evidence="1" key="1">
    <citation type="journal article" date="2020" name="Nat. Commun.">
        <title>Large-scale genome sequencing of mycorrhizal fungi provides insights into the early evolution of symbiotic traits.</title>
        <authorList>
            <person name="Miyauchi S."/>
            <person name="Kiss E."/>
            <person name="Kuo A."/>
            <person name="Drula E."/>
            <person name="Kohler A."/>
            <person name="Sanchez-Garcia M."/>
            <person name="Morin E."/>
            <person name="Andreopoulos B."/>
            <person name="Barry K.W."/>
            <person name="Bonito G."/>
            <person name="Buee M."/>
            <person name="Carver A."/>
            <person name="Chen C."/>
            <person name="Cichocki N."/>
            <person name="Clum A."/>
            <person name="Culley D."/>
            <person name="Crous P.W."/>
            <person name="Fauchery L."/>
            <person name="Girlanda M."/>
            <person name="Hayes R.D."/>
            <person name="Keri Z."/>
            <person name="LaButti K."/>
            <person name="Lipzen A."/>
            <person name="Lombard V."/>
            <person name="Magnuson J."/>
            <person name="Maillard F."/>
            <person name="Murat C."/>
            <person name="Nolan M."/>
            <person name="Ohm R.A."/>
            <person name="Pangilinan J."/>
            <person name="Pereira M.F."/>
            <person name="Perotto S."/>
            <person name="Peter M."/>
            <person name="Pfister S."/>
            <person name="Riley R."/>
            <person name="Sitrit Y."/>
            <person name="Stielow J.B."/>
            <person name="Szollosi G."/>
            <person name="Zifcakova L."/>
            <person name="Stursova M."/>
            <person name="Spatafora J.W."/>
            <person name="Tedersoo L."/>
            <person name="Vaario L.M."/>
            <person name="Yamada A."/>
            <person name="Yan M."/>
            <person name="Wang P."/>
            <person name="Xu J."/>
            <person name="Bruns T."/>
            <person name="Baldrian P."/>
            <person name="Vilgalys R."/>
            <person name="Dunand C."/>
            <person name="Henrissat B."/>
            <person name="Grigoriev I.V."/>
            <person name="Hibbett D."/>
            <person name="Nagy L.G."/>
            <person name="Martin F.M."/>
        </authorList>
    </citation>
    <scope>NUCLEOTIDE SEQUENCE</scope>
    <source>
        <strain evidence="1">UH-Tt-Lm1</strain>
    </source>
</reference>
<dbReference type="AlphaFoldDB" id="A0A9P6L0J5"/>
<feature type="non-terminal residue" evidence="1">
    <location>
        <position position="1"/>
    </location>
</feature>
<sequence>WEIGPISSPHLQWGTVVNNRNTVRSCKFCGILLLTGEKPGFCCGPNGNRYFLIPSLPPLPPEYDVLINDPNISRLSRRLNLIFSFAALESSHAFPTPGNPSFVAISGRIYHR</sequence>
<dbReference type="Proteomes" id="UP000736335">
    <property type="component" value="Unassembled WGS sequence"/>
</dbReference>
<evidence type="ECO:0000313" key="2">
    <source>
        <dbReference type="EMBL" id="KAF9786385.1"/>
    </source>
</evidence>
<comment type="caution">
    <text evidence="1">The sequence shown here is derived from an EMBL/GenBank/DDBJ whole genome shotgun (WGS) entry which is preliminary data.</text>
</comment>
<dbReference type="EMBL" id="WIUZ02000043">
    <property type="protein sequence ID" value="KAF9777382.1"/>
    <property type="molecule type" value="Genomic_DNA"/>
</dbReference>